<reference evidence="2" key="3">
    <citation type="submission" date="2024-03" db="EMBL/GenBank/DDBJ databases">
        <title>The Genome Sequence of Enterococcus sp. DIV0238c.</title>
        <authorList>
            <consortium name="The Broad Institute Genomics Platform"/>
            <consortium name="The Broad Institute Microbial Omics Core"/>
            <consortium name="The Broad Institute Genomic Center for Infectious Diseases"/>
            <person name="Earl A."/>
            <person name="Manson A."/>
            <person name="Gilmore M."/>
            <person name="Schwartman J."/>
            <person name="Shea T."/>
            <person name="Abouelleil A."/>
            <person name="Cao P."/>
            <person name="Chapman S."/>
            <person name="Cusick C."/>
            <person name="Young S."/>
            <person name="Neafsey D."/>
            <person name="Nusbaum C."/>
            <person name="Birren B."/>
        </authorList>
    </citation>
    <scope>NUCLEOTIDE SEQUENCE</scope>
    <source>
        <strain evidence="2">9D6_DIV0238</strain>
    </source>
</reference>
<reference evidence="2" key="2">
    <citation type="submission" date="2017-05" db="EMBL/GenBank/DDBJ databases">
        <authorList>
            <consortium name="The Broad Institute Genomics Platform"/>
            <consortium name="The Broad Institute Genomic Center for Infectious Diseases"/>
            <person name="Earl A."/>
            <person name="Manson A."/>
            <person name="Schwartman J."/>
            <person name="Gilmore M."/>
            <person name="Abouelleil A."/>
            <person name="Cao P."/>
            <person name="Chapman S."/>
            <person name="Cusick C."/>
            <person name="Shea T."/>
            <person name="Young S."/>
            <person name="Neafsey D."/>
            <person name="Nusbaum C."/>
            <person name="Birren B."/>
        </authorList>
    </citation>
    <scope>NUCLEOTIDE SEQUENCE</scope>
    <source>
        <strain evidence="2">9D6_DIV0238</strain>
    </source>
</reference>
<dbReference type="InterPro" id="IPR047665">
    <property type="entry name" value="ComGG_streptococcus-type"/>
</dbReference>
<dbReference type="Proteomes" id="UP000196151">
    <property type="component" value="Chromosome"/>
</dbReference>
<dbReference type="NCBIfam" id="NF041014">
    <property type="entry name" value="pilin_ComGG_2"/>
    <property type="match status" value="1"/>
</dbReference>
<reference evidence="1" key="1">
    <citation type="submission" date="2017-05" db="EMBL/GenBank/DDBJ databases">
        <title>The Genome Sequence of Enterococcus sp. 9D6_DIV0238.</title>
        <authorList>
            <consortium name="The Broad Institute Genomics Platform"/>
            <consortium name="The Broad Institute Genomic Center for Infectious Diseases"/>
            <person name="Earl A."/>
            <person name="Manson A."/>
            <person name="Schwartman J."/>
            <person name="Gilmore M."/>
            <person name="Abouelleil A."/>
            <person name="Cao P."/>
            <person name="Chapman S."/>
            <person name="Cusick C."/>
            <person name="Shea T."/>
            <person name="Young S."/>
            <person name="Neafsey D."/>
            <person name="Nusbaum C."/>
            <person name="Birren B."/>
        </authorList>
    </citation>
    <scope>NUCLEOTIDE SEQUENCE [LARGE SCALE GENOMIC DNA]</scope>
    <source>
        <strain evidence="1">9D6_DIV0238</strain>
    </source>
</reference>
<accession>A0A200J862</accession>
<name>A0A200J862_9ENTE</name>
<dbReference type="OrthoDB" id="2186022at2"/>
<protein>
    <recommendedName>
        <fullName evidence="4">Competence protein ComGG</fullName>
    </recommendedName>
</protein>
<dbReference type="EMBL" id="NIBQ01000002">
    <property type="protein sequence ID" value="OUZ33416.1"/>
    <property type="molecule type" value="Genomic_DNA"/>
</dbReference>
<dbReference type="EMBL" id="CP147246">
    <property type="protein sequence ID" value="WYJ93452.1"/>
    <property type="molecule type" value="Genomic_DNA"/>
</dbReference>
<evidence type="ECO:0000313" key="2">
    <source>
        <dbReference type="EMBL" id="WYJ93452.1"/>
    </source>
</evidence>
<dbReference type="AlphaFoldDB" id="A0A200J862"/>
<evidence type="ECO:0008006" key="4">
    <source>
        <dbReference type="Google" id="ProtNLM"/>
    </source>
</evidence>
<sequence length="117" mass="13435">MKKSYKGGILLTSLLLVFLSSFLFLLVLEEFKLAQQFSQKTKDYYIAKTMVSMFLAEVKQKSDPLDPKGTQEFSAGRLTYSYAHQTLTIVVKMNHTTYTFNEVYQPQVSKEKADISE</sequence>
<gene>
    <name evidence="2" type="ORF">A5889_000950</name>
    <name evidence="1" type="ORF">A5889_002129</name>
</gene>
<organism evidence="1">
    <name type="scientific">Candidatus Enterococcus dunnyi</name>
    <dbReference type="NCBI Taxonomy" id="1834192"/>
    <lineage>
        <taxon>Bacteria</taxon>
        <taxon>Bacillati</taxon>
        <taxon>Bacillota</taxon>
        <taxon>Bacilli</taxon>
        <taxon>Lactobacillales</taxon>
        <taxon>Enterococcaceae</taxon>
        <taxon>Enterococcus</taxon>
    </lineage>
</organism>
<proteinExistence type="predicted"/>
<evidence type="ECO:0000313" key="1">
    <source>
        <dbReference type="EMBL" id="OUZ33416.1"/>
    </source>
</evidence>
<dbReference type="RefSeq" id="WP_087641210.1">
    <property type="nucleotide sequence ID" value="NZ_CP147246.1"/>
</dbReference>
<keyword evidence="3" id="KW-1185">Reference proteome</keyword>
<evidence type="ECO:0000313" key="3">
    <source>
        <dbReference type="Proteomes" id="UP000196151"/>
    </source>
</evidence>